<organism evidence="11 12">
    <name type="scientific">Caenorhabditis bovis</name>
    <dbReference type="NCBI Taxonomy" id="2654633"/>
    <lineage>
        <taxon>Eukaryota</taxon>
        <taxon>Metazoa</taxon>
        <taxon>Ecdysozoa</taxon>
        <taxon>Nematoda</taxon>
        <taxon>Chromadorea</taxon>
        <taxon>Rhabditida</taxon>
        <taxon>Rhabditina</taxon>
        <taxon>Rhabditomorpha</taxon>
        <taxon>Rhabditoidea</taxon>
        <taxon>Rhabditidae</taxon>
        <taxon>Peloderinae</taxon>
        <taxon>Caenorhabditis</taxon>
    </lineage>
</organism>
<dbReference type="Gene3D" id="1.10.287.70">
    <property type="match status" value="1"/>
</dbReference>
<evidence type="ECO:0000313" key="12">
    <source>
        <dbReference type="Proteomes" id="UP000494206"/>
    </source>
</evidence>
<dbReference type="PANTHER" id="PTHR11003">
    <property type="entry name" value="POTASSIUM CHANNEL, SUBFAMILY K"/>
    <property type="match status" value="1"/>
</dbReference>
<gene>
    <name evidence="11" type="ORF">CBOVIS_LOCUS9319</name>
</gene>
<dbReference type="GO" id="GO:0030322">
    <property type="term" value="P:stabilization of membrane potential"/>
    <property type="evidence" value="ECO:0007669"/>
    <property type="project" value="TreeGrafter"/>
</dbReference>
<evidence type="ECO:0000256" key="2">
    <source>
        <dbReference type="ARBA" id="ARBA00022448"/>
    </source>
</evidence>
<dbReference type="SUPFAM" id="SSF81324">
    <property type="entry name" value="Voltage-gated potassium channels"/>
    <property type="match status" value="1"/>
</dbReference>
<evidence type="ECO:0000259" key="10">
    <source>
        <dbReference type="Pfam" id="PF07885"/>
    </source>
</evidence>
<dbReference type="PANTHER" id="PTHR11003:SF250">
    <property type="entry name" value="POTASSIUM CHANNEL DOMAIN-CONTAINING PROTEIN"/>
    <property type="match status" value="1"/>
</dbReference>
<keyword evidence="2 8" id="KW-0813">Transport</keyword>
<protein>
    <recommendedName>
        <fullName evidence="10">Potassium channel domain-containing protein</fullName>
    </recommendedName>
</protein>
<evidence type="ECO:0000256" key="1">
    <source>
        <dbReference type="ARBA" id="ARBA00004141"/>
    </source>
</evidence>
<keyword evidence="5 8" id="KW-0406">Ion transport</keyword>
<evidence type="ECO:0000313" key="11">
    <source>
        <dbReference type="EMBL" id="CAB3407381.1"/>
    </source>
</evidence>
<dbReference type="OrthoDB" id="297496at2759"/>
<keyword evidence="7 8" id="KW-0407">Ion channel</keyword>
<feature type="transmembrane region" description="Helical" evidence="9">
    <location>
        <begin position="77"/>
        <end position="101"/>
    </location>
</feature>
<dbReference type="EMBL" id="CADEPM010000006">
    <property type="protein sequence ID" value="CAB3407381.1"/>
    <property type="molecule type" value="Genomic_DNA"/>
</dbReference>
<keyword evidence="12" id="KW-1185">Reference proteome</keyword>
<dbReference type="Proteomes" id="UP000494206">
    <property type="component" value="Unassembled WGS sequence"/>
</dbReference>
<evidence type="ECO:0000256" key="9">
    <source>
        <dbReference type="SAM" id="Phobius"/>
    </source>
</evidence>
<evidence type="ECO:0000256" key="8">
    <source>
        <dbReference type="RuleBase" id="RU003857"/>
    </source>
</evidence>
<dbReference type="Pfam" id="PF07885">
    <property type="entry name" value="Ion_trans_2"/>
    <property type="match status" value="2"/>
</dbReference>
<keyword evidence="4 9" id="KW-1133">Transmembrane helix</keyword>
<evidence type="ECO:0000256" key="5">
    <source>
        <dbReference type="ARBA" id="ARBA00023065"/>
    </source>
</evidence>
<feature type="transmembrane region" description="Helical" evidence="9">
    <location>
        <begin position="108"/>
        <end position="126"/>
    </location>
</feature>
<dbReference type="GO" id="GO:0022841">
    <property type="term" value="F:potassium ion leak channel activity"/>
    <property type="evidence" value="ECO:0007669"/>
    <property type="project" value="TreeGrafter"/>
</dbReference>
<feature type="domain" description="Potassium channel" evidence="10">
    <location>
        <begin position="18"/>
        <end position="57"/>
    </location>
</feature>
<comment type="caution">
    <text evidence="11">The sequence shown here is derived from an EMBL/GenBank/DDBJ whole genome shotgun (WGS) entry which is preliminary data.</text>
</comment>
<feature type="transmembrane region" description="Helical" evidence="9">
    <location>
        <begin position="132"/>
        <end position="153"/>
    </location>
</feature>
<feature type="transmembrane region" description="Helical" evidence="9">
    <location>
        <begin position="32"/>
        <end position="57"/>
    </location>
</feature>
<evidence type="ECO:0000256" key="3">
    <source>
        <dbReference type="ARBA" id="ARBA00022692"/>
    </source>
</evidence>
<sequence>MTEIVEEQRSLIIAKERIGYGDIYPTSFNGKLVCMCYCVIGIPLLLTTISTNSTYIVEFYNVAHKTINSKASNVKDLPWFVSLFLLVSHCLLGGVIFSCWIDSMTFISAVYFSFISIATIGFGDFVPTPETWFQHFVIISFLSTGIAILTTFFGTLQRIVLWIHNVGRQLRGTENAEIWFNGHMMTVGELVALVADHFQCTPEKLRDVLHDLDRILEVACNPTEDDSTRSLRVTVAEDPEQHQVTVKSVGSHQRTLTKENEMAIQALGAIQHHIRKPSTRAKPKASHHHFGEIFHPNASDTALVGHFKESPLAMRKDGIRVHSEGNLIP</sequence>
<keyword evidence="6 9" id="KW-0472">Membrane</keyword>
<dbReference type="GO" id="GO:0015271">
    <property type="term" value="F:outward rectifier potassium channel activity"/>
    <property type="evidence" value="ECO:0007669"/>
    <property type="project" value="TreeGrafter"/>
</dbReference>
<dbReference type="InterPro" id="IPR003280">
    <property type="entry name" value="2pore_dom_K_chnl"/>
</dbReference>
<feature type="domain" description="Potassium channel" evidence="10">
    <location>
        <begin position="85"/>
        <end position="160"/>
    </location>
</feature>
<comment type="subcellular location">
    <subcellularLocation>
        <location evidence="1">Membrane</location>
        <topology evidence="1">Multi-pass membrane protein</topology>
    </subcellularLocation>
</comment>
<dbReference type="PRINTS" id="PR01333">
    <property type="entry name" value="2POREKCHANEL"/>
</dbReference>
<proteinExistence type="inferred from homology"/>
<dbReference type="InterPro" id="IPR013099">
    <property type="entry name" value="K_chnl_dom"/>
</dbReference>
<name>A0A8S1F4A9_9PELO</name>
<evidence type="ECO:0000256" key="6">
    <source>
        <dbReference type="ARBA" id="ARBA00023136"/>
    </source>
</evidence>
<dbReference type="AlphaFoldDB" id="A0A8S1F4A9"/>
<comment type="similarity">
    <text evidence="8">Belongs to the two pore domain potassium channel (TC 1.A.1.8) family.</text>
</comment>
<keyword evidence="3 8" id="KW-0812">Transmembrane</keyword>
<evidence type="ECO:0000256" key="7">
    <source>
        <dbReference type="ARBA" id="ARBA00023303"/>
    </source>
</evidence>
<dbReference type="GO" id="GO:0005886">
    <property type="term" value="C:plasma membrane"/>
    <property type="evidence" value="ECO:0007669"/>
    <property type="project" value="TreeGrafter"/>
</dbReference>
<evidence type="ECO:0000256" key="4">
    <source>
        <dbReference type="ARBA" id="ARBA00022989"/>
    </source>
</evidence>
<reference evidence="11 12" key="1">
    <citation type="submission" date="2020-04" db="EMBL/GenBank/DDBJ databases">
        <authorList>
            <person name="Laetsch R D."/>
            <person name="Stevens L."/>
            <person name="Kumar S."/>
            <person name="Blaxter L. M."/>
        </authorList>
    </citation>
    <scope>NUCLEOTIDE SEQUENCE [LARGE SCALE GENOMIC DNA]</scope>
</reference>
<accession>A0A8S1F4A9</accession>